<evidence type="ECO:0000259" key="7">
    <source>
        <dbReference type="Pfam" id="PF04542"/>
    </source>
</evidence>
<dbReference type="InterPro" id="IPR013324">
    <property type="entry name" value="RNA_pol_sigma_r3/r4-like"/>
</dbReference>
<evidence type="ECO:0000256" key="4">
    <source>
        <dbReference type="ARBA" id="ARBA00023125"/>
    </source>
</evidence>
<proteinExistence type="inferred from homology"/>
<dbReference type="NCBIfam" id="TIGR02937">
    <property type="entry name" value="sigma70-ECF"/>
    <property type="match status" value="1"/>
</dbReference>
<feature type="region of interest" description="Disordered" evidence="6">
    <location>
        <begin position="347"/>
        <end position="370"/>
    </location>
</feature>
<gene>
    <name evidence="9" type="primary">sigK_1</name>
    <name evidence="9" type="ORF">ERS852578_00995</name>
</gene>
<keyword evidence="5" id="KW-0804">Transcription</keyword>
<evidence type="ECO:0000256" key="6">
    <source>
        <dbReference type="SAM" id="MobiDB-lite"/>
    </source>
</evidence>
<dbReference type="PANTHER" id="PTHR43133">
    <property type="entry name" value="RNA POLYMERASE ECF-TYPE SIGMA FACTO"/>
    <property type="match status" value="1"/>
</dbReference>
<dbReference type="InterPro" id="IPR013249">
    <property type="entry name" value="RNA_pol_sigma70_r4_t2"/>
</dbReference>
<dbReference type="GO" id="GO:0016987">
    <property type="term" value="F:sigma factor activity"/>
    <property type="evidence" value="ECO:0007669"/>
    <property type="project" value="UniProtKB-KW"/>
</dbReference>
<dbReference type="Pfam" id="PF04542">
    <property type="entry name" value="Sigma70_r2"/>
    <property type="match status" value="1"/>
</dbReference>
<dbReference type="Gene3D" id="1.10.1740.10">
    <property type="match status" value="1"/>
</dbReference>
<dbReference type="CDD" id="cd06171">
    <property type="entry name" value="Sigma70_r4"/>
    <property type="match status" value="1"/>
</dbReference>
<name>A0A173SLW4_9FIRM</name>
<dbReference type="SUPFAM" id="SSF88659">
    <property type="entry name" value="Sigma3 and sigma4 domains of RNA polymerase sigma factors"/>
    <property type="match status" value="1"/>
</dbReference>
<dbReference type="GO" id="GO:0006352">
    <property type="term" value="P:DNA-templated transcription initiation"/>
    <property type="evidence" value="ECO:0007669"/>
    <property type="project" value="InterPro"/>
</dbReference>
<dbReference type="InterPro" id="IPR013325">
    <property type="entry name" value="RNA_pol_sigma_r2"/>
</dbReference>
<evidence type="ECO:0000313" key="9">
    <source>
        <dbReference type="EMBL" id="CUM90625.1"/>
    </source>
</evidence>
<feature type="compositionally biased region" description="Basic and acidic residues" evidence="6">
    <location>
        <begin position="360"/>
        <end position="370"/>
    </location>
</feature>
<feature type="domain" description="RNA polymerase sigma-70 region 2" evidence="7">
    <location>
        <begin position="47"/>
        <end position="113"/>
    </location>
</feature>
<evidence type="ECO:0000256" key="1">
    <source>
        <dbReference type="ARBA" id="ARBA00010641"/>
    </source>
</evidence>
<evidence type="ECO:0000313" key="10">
    <source>
        <dbReference type="Proteomes" id="UP000095390"/>
    </source>
</evidence>
<keyword evidence="4" id="KW-0238">DNA-binding</keyword>
<dbReference type="AlphaFoldDB" id="A0A173SLW4"/>
<evidence type="ECO:0000256" key="5">
    <source>
        <dbReference type="ARBA" id="ARBA00023163"/>
    </source>
</evidence>
<organism evidence="9 10">
    <name type="scientific">Anaerobutyricum hallii</name>
    <dbReference type="NCBI Taxonomy" id="39488"/>
    <lineage>
        <taxon>Bacteria</taxon>
        <taxon>Bacillati</taxon>
        <taxon>Bacillota</taxon>
        <taxon>Clostridia</taxon>
        <taxon>Lachnospirales</taxon>
        <taxon>Lachnospiraceae</taxon>
        <taxon>Anaerobutyricum</taxon>
    </lineage>
</organism>
<comment type="similarity">
    <text evidence="1">Belongs to the sigma-70 factor family. ECF subfamily.</text>
</comment>
<dbReference type="SUPFAM" id="SSF88946">
    <property type="entry name" value="Sigma2 domain of RNA polymerase sigma factors"/>
    <property type="match status" value="1"/>
</dbReference>
<keyword evidence="2" id="KW-0805">Transcription regulation</keyword>
<dbReference type="Proteomes" id="UP000095390">
    <property type="component" value="Unassembled WGS sequence"/>
</dbReference>
<dbReference type="InterPro" id="IPR014284">
    <property type="entry name" value="RNA_pol_sigma-70_dom"/>
</dbReference>
<keyword evidence="3" id="KW-0731">Sigma factor</keyword>
<evidence type="ECO:0000259" key="8">
    <source>
        <dbReference type="Pfam" id="PF08281"/>
    </source>
</evidence>
<dbReference type="PANTHER" id="PTHR43133:SF8">
    <property type="entry name" value="RNA POLYMERASE SIGMA FACTOR HI_1459-RELATED"/>
    <property type="match status" value="1"/>
</dbReference>
<protein>
    <submittedName>
        <fullName evidence="9">Sigma-K factor</fullName>
    </submittedName>
</protein>
<dbReference type="InterPro" id="IPR007627">
    <property type="entry name" value="RNA_pol_sigma70_r2"/>
</dbReference>
<dbReference type="EMBL" id="CYYC01000009">
    <property type="protein sequence ID" value="CUM90625.1"/>
    <property type="molecule type" value="Genomic_DNA"/>
</dbReference>
<dbReference type="InterPro" id="IPR036388">
    <property type="entry name" value="WH-like_DNA-bd_sf"/>
</dbReference>
<accession>A0A173SLW4</accession>
<sequence length="764" mass="85389">MYCRSCRKWFPNNILFCDICGKPLVKDLDIYGENFFNGDVQAFDYIYQNSYNWVAGEVRKMFSANSSEVEDCVQEIYLLLYRKIKYYDPRQGSFSAWFNALVRNRIYDYGRKLAGNREILPETSQQYFKEITDRNVYINPEARIEYAEREQILDEILDDIGEGQRICIQMYYNDGLKIKEIAQILNISEGTVKSRIHNGLKKLNTKVDEMQKRGLYTFRMLPLGFLLWLLSRDDCSAKEDYRALYHARTLAGQNVLQNAPMAAGNKAAGIKMARRNQNVVKHASMQQAGQAGAKHAAINHAARTASRAGGKAIKAGMVKALAGGITAAVIGSGVFIGGKALKQHQGDKKVITSGQEYSTQEEKEGTPDSSVKEFVDDNQAFIKEILALEAEVPEGTEFQTDINENVRSVVYTSLGLLCDNKSFGEEATNIYDAVPEESIVDYNNNDDGEGTISVEESGFENMRQFLGCKETIGSLSATSSEEFLCQDGEVRAEGLSPSSDMQSSIKDIVYIPLSNGDERAIFTEQIIQDEIDGIGTAVITKADNDLGVQLKSYNIVADSDKIDQLLGSVAVLGKQLGSDGKLFSGNMTEMSDESKIHALIDSVRGYCYTEPNDEDIYANRAESLVYKPVFSEDDIKSNTEKSIIVKEDAFDDYLALVDYDGTIDDIVANKALQNKYNCSIKRNGTNIEFTFSGEFEMTYWWVETDMIDQINKDGFKILKNGKIEVDCLLYTSHATEPDPGVEYKATLSLNEDGSGMKLENLERV</sequence>
<dbReference type="InterPro" id="IPR039425">
    <property type="entry name" value="RNA_pol_sigma-70-like"/>
</dbReference>
<dbReference type="GO" id="GO:0003677">
    <property type="term" value="F:DNA binding"/>
    <property type="evidence" value="ECO:0007669"/>
    <property type="project" value="UniProtKB-KW"/>
</dbReference>
<dbReference type="RefSeq" id="WP_055182689.1">
    <property type="nucleotide sequence ID" value="NZ_CAUDZB010000010.1"/>
</dbReference>
<reference evidence="9 10" key="1">
    <citation type="submission" date="2015-09" db="EMBL/GenBank/DDBJ databases">
        <authorList>
            <consortium name="Pathogen Informatics"/>
        </authorList>
    </citation>
    <scope>NUCLEOTIDE SEQUENCE [LARGE SCALE GENOMIC DNA]</scope>
    <source>
        <strain evidence="9 10">2789STDY5834966</strain>
    </source>
</reference>
<dbReference type="Gene3D" id="1.10.10.10">
    <property type="entry name" value="Winged helix-like DNA-binding domain superfamily/Winged helix DNA-binding domain"/>
    <property type="match status" value="1"/>
</dbReference>
<dbReference type="OrthoDB" id="9795666at2"/>
<feature type="domain" description="RNA polymerase sigma factor 70 region 4 type 2" evidence="8">
    <location>
        <begin position="152"/>
        <end position="203"/>
    </location>
</feature>
<dbReference type="Pfam" id="PF08281">
    <property type="entry name" value="Sigma70_r4_2"/>
    <property type="match status" value="1"/>
</dbReference>
<evidence type="ECO:0000256" key="2">
    <source>
        <dbReference type="ARBA" id="ARBA00023015"/>
    </source>
</evidence>
<evidence type="ECO:0000256" key="3">
    <source>
        <dbReference type="ARBA" id="ARBA00023082"/>
    </source>
</evidence>